<keyword evidence="2" id="KW-0521">NADP</keyword>
<dbReference type="Gene3D" id="3.40.430.10">
    <property type="entry name" value="Dihydrofolate Reductase, subunit A"/>
    <property type="match status" value="1"/>
</dbReference>
<evidence type="ECO:0000256" key="3">
    <source>
        <dbReference type="ARBA" id="ARBA00023002"/>
    </source>
</evidence>
<dbReference type="Pfam" id="PF01872">
    <property type="entry name" value="RibD_C"/>
    <property type="match status" value="1"/>
</dbReference>
<dbReference type="InterPro" id="IPR024072">
    <property type="entry name" value="DHFR-like_dom_sf"/>
</dbReference>
<dbReference type="Proteomes" id="UP001596189">
    <property type="component" value="Unassembled WGS sequence"/>
</dbReference>
<dbReference type="PANTHER" id="PTHR38011">
    <property type="entry name" value="DIHYDROFOLATE REDUCTASE FAMILY PROTEIN (AFU_ORTHOLOGUE AFUA_8G06820)"/>
    <property type="match status" value="1"/>
</dbReference>
<gene>
    <name evidence="5" type="ORF">ACFQDO_01280</name>
</gene>
<evidence type="ECO:0000256" key="1">
    <source>
        <dbReference type="ARBA" id="ARBA00005104"/>
    </source>
</evidence>
<sequence length="243" mass="25556">MQHIDELSDDELADLYAYPGSGERAVVRANFVSSLDGSATGDDGRSGSINDDADHRVFAALRALCDTVLIGAGTARDEGYGRLGTPDAWSAVREANGLAHHPLLVLVSRSLELPEKVLDDVPEAGGLLVLTTEDADPQSLAALTGRIGAANVLQSGRGSVDLVSATESLAGRGLRRILCEGGPQLMNDLARAELVDELCLTVAPLLVGGHGPRISAGAPLRTRMHLAHALRSDGSLLTRWTRR</sequence>
<dbReference type="SUPFAM" id="SSF53597">
    <property type="entry name" value="Dihydrofolate reductase-like"/>
    <property type="match status" value="1"/>
</dbReference>
<evidence type="ECO:0000256" key="2">
    <source>
        <dbReference type="ARBA" id="ARBA00022857"/>
    </source>
</evidence>
<proteinExistence type="predicted"/>
<dbReference type="InterPro" id="IPR050765">
    <property type="entry name" value="Riboflavin_Biosynth_HTPR"/>
</dbReference>
<protein>
    <submittedName>
        <fullName evidence="5">Pyrimidine reductase family protein</fullName>
    </submittedName>
</protein>
<reference evidence="6" key="1">
    <citation type="journal article" date="2019" name="Int. J. Syst. Evol. Microbiol.">
        <title>The Global Catalogue of Microorganisms (GCM) 10K type strain sequencing project: providing services to taxonomists for standard genome sequencing and annotation.</title>
        <authorList>
            <consortium name="The Broad Institute Genomics Platform"/>
            <consortium name="The Broad Institute Genome Sequencing Center for Infectious Disease"/>
            <person name="Wu L."/>
            <person name="Ma J."/>
        </authorList>
    </citation>
    <scope>NUCLEOTIDE SEQUENCE [LARGE SCALE GENOMIC DNA]</scope>
    <source>
        <strain evidence="6">KACC 14249</strain>
    </source>
</reference>
<comment type="pathway">
    <text evidence="1">Cofactor biosynthesis; riboflavin biosynthesis.</text>
</comment>
<organism evidence="5 6">
    <name type="scientific">Angustibacter luteus</name>
    <dbReference type="NCBI Taxonomy" id="658456"/>
    <lineage>
        <taxon>Bacteria</taxon>
        <taxon>Bacillati</taxon>
        <taxon>Actinomycetota</taxon>
        <taxon>Actinomycetes</taxon>
        <taxon>Kineosporiales</taxon>
        <taxon>Kineosporiaceae</taxon>
    </lineage>
</organism>
<dbReference type="InterPro" id="IPR002734">
    <property type="entry name" value="RibDG_C"/>
</dbReference>
<dbReference type="EMBL" id="JBHSRD010000002">
    <property type="protein sequence ID" value="MFC6005750.1"/>
    <property type="molecule type" value="Genomic_DNA"/>
</dbReference>
<feature type="domain" description="Bacterial bifunctional deaminase-reductase C-terminal" evidence="4">
    <location>
        <begin position="26"/>
        <end position="232"/>
    </location>
</feature>
<dbReference type="RefSeq" id="WP_345716628.1">
    <property type="nucleotide sequence ID" value="NZ_BAABFP010000005.1"/>
</dbReference>
<evidence type="ECO:0000313" key="5">
    <source>
        <dbReference type="EMBL" id="MFC6005750.1"/>
    </source>
</evidence>
<keyword evidence="3" id="KW-0560">Oxidoreductase</keyword>
<evidence type="ECO:0000259" key="4">
    <source>
        <dbReference type="Pfam" id="PF01872"/>
    </source>
</evidence>
<keyword evidence="6" id="KW-1185">Reference proteome</keyword>
<dbReference type="PANTHER" id="PTHR38011:SF7">
    <property type="entry name" value="2,5-DIAMINO-6-RIBOSYLAMINO-4(3H)-PYRIMIDINONE 5'-PHOSPHATE REDUCTASE"/>
    <property type="match status" value="1"/>
</dbReference>
<comment type="caution">
    <text evidence="5">The sequence shown here is derived from an EMBL/GenBank/DDBJ whole genome shotgun (WGS) entry which is preliminary data.</text>
</comment>
<evidence type="ECO:0000313" key="6">
    <source>
        <dbReference type="Proteomes" id="UP001596189"/>
    </source>
</evidence>
<name>A0ABW1J9K0_9ACTN</name>
<accession>A0ABW1J9K0</accession>